<keyword evidence="2" id="KW-0238">DNA-binding</keyword>
<keyword evidence="1" id="KW-0805">Transcription regulation</keyword>
<evidence type="ECO:0000313" key="6">
    <source>
        <dbReference type="Proteomes" id="UP001469365"/>
    </source>
</evidence>
<evidence type="ECO:0000259" key="4">
    <source>
        <dbReference type="PROSITE" id="PS51118"/>
    </source>
</evidence>
<dbReference type="PROSITE" id="PS51118">
    <property type="entry name" value="HTH_HXLR"/>
    <property type="match status" value="1"/>
</dbReference>
<evidence type="ECO:0000256" key="2">
    <source>
        <dbReference type="ARBA" id="ARBA00023125"/>
    </source>
</evidence>
<gene>
    <name evidence="5" type="ORF">WMW72_28220</name>
</gene>
<dbReference type="Gene3D" id="1.10.10.10">
    <property type="entry name" value="Winged helix-like DNA-binding domain superfamily/Winged helix DNA-binding domain"/>
    <property type="match status" value="1"/>
</dbReference>
<dbReference type="SUPFAM" id="SSF46785">
    <property type="entry name" value="Winged helix' DNA-binding domain"/>
    <property type="match status" value="1"/>
</dbReference>
<comment type="caution">
    <text evidence="5">The sequence shown here is derived from an EMBL/GenBank/DDBJ whole genome shotgun (WGS) entry which is preliminary data.</text>
</comment>
<organism evidence="5 6">
    <name type="scientific">Paenibacillus filicis</name>
    <dbReference type="NCBI Taxonomy" id="669464"/>
    <lineage>
        <taxon>Bacteria</taxon>
        <taxon>Bacillati</taxon>
        <taxon>Bacillota</taxon>
        <taxon>Bacilli</taxon>
        <taxon>Bacillales</taxon>
        <taxon>Paenibacillaceae</taxon>
        <taxon>Paenibacillus</taxon>
    </lineage>
</organism>
<dbReference type="PANTHER" id="PTHR33204:SF37">
    <property type="entry name" value="HTH-TYPE TRANSCRIPTIONAL REGULATOR YODB"/>
    <property type="match status" value="1"/>
</dbReference>
<feature type="domain" description="HTH hxlR-type" evidence="4">
    <location>
        <begin position="17"/>
        <end position="115"/>
    </location>
</feature>
<keyword evidence="3" id="KW-0804">Transcription</keyword>
<dbReference type="RefSeq" id="WP_341418931.1">
    <property type="nucleotide sequence ID" value="NZ_JBBPCC010000024.1"/>
</dbReference>
<dbReference type="Proteomes" id="UP001469365">
    <property type="component" value="Unassembled WGS sequence"/>
</dbReference>
<accession>A0ABU9DSD6</accession>
<keyword evidence="6" id="KW-1185">Reference proteome</keyword>
<proteinExistence type="predicted"/>
<evidence type="ECO:0000256" key="1">
    <source>
        <dbReference type="ARBA" id="ARBA00023015"/>
    </source>
</evidence>
<protein>
    <submittedName>
        <fullName evidence="5">Helix-turn-helix domain-containing protein</fullName>
    </submittedName>
</protein>
<dbReference type="InterPro" id="IPR002577">
    <property type="entry name" value="HTH_HxlR"/>
</dbReference>
<evidence type="ECO:0000256" key="3">
    <source>
        <dbReference type="ARBA" id="ARBA00023163"/>
    </source>
</evidence>
<reference evidence="5 6" key="1">
    <citation type="submission" date="2024-04" db="EMBL/GenBank/DDBJ databases">
        <title>draft genome sequnece of Paenibacillus filicis.</title>
        <authorList>
            <person name="Kim D.-U."/>
        </authorList>
    </citation>
    <scope>NUCLEOTIDE SEQUENCE [LARGE SCALE GENOMIC DNA]</scope>
    <source>
        <strain evidence="5 6">KACC14197</strain>
    </source>
</reference>
<evidence type="ECO:0000313" key="5">
    <source>
        <dbReference type="EMBL" id="MEK8131799.1"/>
    </source>
</evidence>
<dbReference type="Pfam" id="PF01638">
    <property type="entry name" value="HxlR"/>
    <property type="match status" value="1"/>
</dbReference>
<dbReference type="InterPro" id="IPR036388">
    <property type="entry name" value="WH-like_DNA-bd_sf"/>
</dbReference>
<name>A0ABU9DSD6_9BACL</name>
<sequence length="138" mass="15937">MTTSEEKRQPEITLTGCGYHRVLELISDKWTALVIYALENGSVRYGELLRKIEGISKKMLTHTVRKLERDGLVHRHITPIVPPTVEYSLTPLGESLLEPMRSLRQWIRVHDSQVMAARVNFDQTYNKDNDSPNLEDHL</sequence>
<dbReference type="InterPro" id="IPR036390">
    <property type="entry name" value="WH_DNA-bd_sf"/>
</dbReference>
<dbReference type="EMBL" id="JBBPCC010000024">
    <property type="protein sequence ID" value="MEK8131799.1"/>
    <property type="molecule type" value="Genomic_DNA"/>
</dbReference>
<dbReference type="PANTHER" id="PTHR33204">
    <property type="entry name" value="TRANSCRIPTIONAL REGULATOR, MARR FAMILY"/>
    <property type="match status" value="1"/>
</dbReference>